<dbReference type="CDD" id="cd23818">
    <property type="entry name" value="RWD_RNF25"/>
    <property type="match status" value="1"/>
</dbReference>
<proteinExistence type="predicted"/>
<dbReference type="SMART" id="SM00591">
    <property type="entry name" value="RWD"/>
    <property type="match status" value="1"/>
</dbReference>
<dbReference type="Gene3D" id="3.30.40.10">
    <property type="entry name" value="Zinc/RING finger domain, C3HC4 (zinc finger)"/>
    <property type="match status" value="1"/>
</dbReference>
<feature type="region of interest" description="Disordered" evidence="3">
    <location>
        <begin position="305"/>
        <end position="376"/>
    </location>
</feature>
<dbReference type="Gene3D" id="3.10.110.10">
    <property type="entry name" value="Ubiquitin Conjugating Enzyme"/>
    <property type="match status" value="1"/>
</dbReference>
<dbReference type="FunFam" id="3.30.40.10:FF:000215">
    <property type="entry name" value="E3 ubiquitin-protein ligase RNF25"/>
    <property type="match status" value="1"/>
</dbReference>
<dbReference type="FunFam" id="3.10.110.10:FF:000050">
    <property type="entry name" value="eIF-2-alpha kinase GCN2"/>
    <property type="match status" value="1"/>
</dbReference>
<reference evidence="5" key="1">
    <citation type="submission" date="2022-08" db="UniProtKB">
        <authorList>
            <consortium name="EnsemblMetazoa"/>
        </authorList>
    </citation>
    <scope>IDENTIFICATION</scope>
</reference>
<evidence type="ECO:0000313" key="5">
    <source>
        <dbReference type="EnsemblMetazoa" id="ACOM026233-PA.1"/>
    </source>
</evidence>
<dbReference type="PANTHER" id="PTHR13198">
    <property type="entry name" value="RING FINGER PROTEIN 25"/>
    <property type="match status" value="1"/>
</dbReference>
<evidence type="ECO:0000259" key="4">
    <source>
        <dbReference type="PROSITE" id="PS50908"/>
    </source>
</evidence>
<dbReference type="PANTHER" id="PTHR13198:SF4">
    <property type="entry name" value="E3 UBIQUITIN-PROTEIN LIGASE RNF25"/>
    <property type="match status" value="1"/>
</dbReference>
<dbReference type="InterPro" id="IPR013083">
    <property type="entry name" value="Znf_RING/FYVE/PHD"/>
</dbReference>
<dbReference type="GO" id="GO:0010468">
    <property type="term" value="P:regulation of gene expression"/>
    <property type="evidence" value="ECO:0007669"/>
    <property type="project" value="UniProtKB-ARBA"/>
</dbReference>
<keyword evidence="2" id="KW-0862">Zinc</keyword>
<keyword evidence="1" id="KW-0863">Zinc-finger</keyword>
<keyword evidence="1" id="KW-0479">Metal-binding</keyword>
<dbReference type="SUPFAM" id="SSF54495">
    <property type="entry name" value="UBC-like"/>
    <property type="match status" value="1"/>
</dbReference>
<dbReference type="AlphaFoldDB" id="A0A8W7P646"/>
<dbReference type="GO" id="GO:0051246">
    <property type="term" value="P:regulation of protein metabolic process"/>
    <property type="evidence" value="ECO:0007669"/>
    <property type="project" value="UniProtKB-ARBA"/>
</dbReference>
<feature type="region of interest" description="Disordered" evidence="3">
    <location>
        <begin position="390"/>
        <end position="453"/>
    </location>
</feature>
<feature type="compositionally biased region" description="Gly residues" evidence="3">
    <location>
        <begin position="422"/>
        <end position="432"/>
    </location>
</feature>
<dbReference type="GO" id="GO:0033554">
    <property type="term" value="P:cellular response to stress"/>
    <property type="evidence" value="ECO:0007669"/>
    <property type="project" value="UniProtKB-ARBA"/>
</dbReference>
<dbReference type="PROSITE" id="PS50908">
    <property type="entry name" value="RWD"/>
    <property type="match status" value="1"/>
</dbReference>
<dbReference type="GO" id="GO:0008270">
    <property type="term" value="F:zinc ion binding"/>
    <property type="evidence" value="ECO:0007669"/>
    <property type="project" value="UniProtKB-KW"/>
</dbReference>
<feature type="compositionally biased region" description="Basic residues" evidence="3">
    <location>
        <begin position="393"/>
        <end position="421"/>
    </location>
</feature>
<sequence>LPCSIVGKSVFISCARRRKSVSRAVISPTVPPDPLKLVGFGLLWVENSASRFFRMDALLDEVESLEAILMDDVQITKNASGFPELIETTVFPTVGEELESQYVCITLQVLPSAGYPDVRPNVKLRNPRGLDDNIIGLIERAVQQKLTESLGQPVVFDLIDIIREHLTESNLPSGQCVICLYGFLEGDEFTKTVCYHYLHSHCLACHINASKRNYEEEIEKLPIWKRKEAKPFQAQCPVCREPIDVEVEPLMRCRPPAERESAPRFQVTDELKSLQAQMNRLFMHQKRRGGIIDLEAEEGNVIAIRTESPNGEVPKGTNDTSNNPGSVMPEARAPGNNHPAGKKQGTNAQQQAKSSSSSKGARQRNNAQPVNGDANDDPDACAGPCCSGQNDHHRGRNRRHNNHHHHHSNRHQRHLHHHSHRGGGGGGAGGAGPSTATGGAAKNLATPCASDAR</sequence>
<dbReference type="GO" id="GO:0016567">
    <property type="term" value="P:protein ubiquitination"/>
    <property type="evidence" value="ECO:0007669"/>
    <property type="project" value="TreeGrafter"/>
</dbReference>
<dbReference type="CDD" id="cd16470">
    <property type="entry name" value="RING-H2_RNF25"/>
    <property type="match status" value="1"/>
</dbReference>
<dbReference type="InterPro" id="IPR001841">
    <property type="entry name" value="Znf_RING"/>
</dbReference>
<dbReference type="Pfam" id="PF05773">
    <property type="entry name" value="RWD"/>
    <property type="match status" value="1"/>
</dbReference>
<evidence type="ECO:0000256" key="2">
    <source>
        <dbReference type="ARBA" id="ARBA00022833"/>
    </source>
</evidence>
<dbReference type="SMART" id="SM00184">
    <property type="entry name" value="RING"/>
    <property type="match status" value="1"/>
</dbReference>
<dbReference type="InterPro" id="IPR006575">
    <property type="entry name" value="RWD_dom"/>
</dbReference>
<dbReference type="InterPro" id="IPR039133">
    <property type="entry name" value="RNF25"/>
</dbReference>
<feature type="compositionally biased region" description="Low complexity" evidence="3">
    <location>
        <begin position="348"/>
        <end position="359"/>
    </location>
</feature>
<evidence type="ECO:0000256" key="3">
    <source>
        <dbReference type="SAM" id="MobiDB-lite"/>
    </source>
</evidence>
<organism evidence="5">
    <name type="scientific">Anopheles coluzzii</name>
    <name type="common">African malaria mosquito</name>
    <dbReference type="NCBI Taxonomy" id="1518534"/>
    <lineage>
        <taxon>Eukaryota</taxon>
        <taxon>Metazoa</taxon>
        <taxon>Ecdysozoa</taxon>
        <taxon>Arthropoda</taxon>
        <taxon>Hexapoda</taxon>
        <taxon>Insecta</taxon>
        <taxon>Pterygota</taxon>
        <taxon>Neoptera</taxon>
        <taxon>Endopterygota</taxon>
        <taxon>Diptera</taxon>
        <taxon>Nematocera</taxon>
        <taxon>Culicoidea</taxon>
        <taxon>Culicidae</taxon>
        <taxon>Anophelinae</taxon>
        <taxon>Anopheles</taxon>
    </lineage>
</organism>
<dbReference type="Proteomes" id="UP000075882">
    <property type="component" value="Unassembled WGS sequence"/>
</dbReference>
<dbReference type="SUPFAM" id="SSF57850">
    <property type="entry name" value="RING/U-box"/>
    <property type="match status" value="1"/>
</dbReference>
<protein>
    <recommendedName>
        <fullName evidence="4">RWD domain-containing protein</fullName>
    </recommendedName>
</protein>
<accession>A0A8W7P646</accession>
<dbReference type="GO" id="GO:0005634">
    <property type="term" value="C:nucleus"/>
    <property type="evidence" value="ECO:0007669"/>
    <property type="project" value="TreeGrafter"/>
</dbReference>
<dbReference type="GO" id="GO:0009893">
    <property type="term" value="P:positive regulation of metabolic process"/>
    <property type="evidence" value="ECO:0007669"/>
    <property type="project" value="UniProtKB-ARBA"/>
</dbReference>
<dbReference type="EnsemblMetazoa" id="ACOM026233-RA">
    <property type="protein sequence ID" value="ACOM026233-PA.1"/>
    <property type="gene ID" value="ACOM026233"/>
</dbReference>
<dbReference type="VEuPathDB" id="VectorBase:ACON2_029615"/>
<name>A0A8W7P646_ANOCL</name>
<feature type="domain" description="RWD" evidence="4">
    <location>
        <begin position="60"/>
        <end position="169"/>
    </location>
</feature>
<dbReference type="InterPro" id="IPR016135">
    <property type="entry name" value="UBQ-conjugating_enzyme/RWD"/>
</dbReference>
<evidence type="ECO:0000256" key="1">
    <source>
        <dbReference type="ARBA" id="ARBA00022771"/>
    </source>
</evidence>
<dbReference type="GO" id="GO:0061630">
    <property type="term" value="F:ubiquitin protein ligase activity"/>
    <property type="evidence" value="ECO:0007669"/>
    <property type="project" value="InterPro"/>
</dbReference>